<dbReference type="EMBL" id="GL377313">
    <property type="protein sequence ID" value="EFI92364.1"/>
    <property type="molecule type" value="Genomic_DNA"/>
</dbReference>
<protein>
    <submittedName>
        <fullName evidence="2">Uncharacterized protein</fullName>
    </submittedName>
</protein>
<dbReference type="RefSeq" id="XP_003027267.1">
    <property type="nucleotide sequence ID" value="XM_003027221.1"/>
</dbReference>
<evidence type="ECO:0000256" key="1">
    <source>
        <dbReference type="SAM" id="MobiDB-lite"/>
    </source>
</evidence>
<reference evidence="2 3" key="1">
    <citation type="journal article" date="2010" name="Nat. Biotechnol.">
        <title>Genome sequence of the model mushroom Schizophyllum commune.</title>
        <authorList>
            <person name="Ohm R.A."/>
            <person name="de Jong J.F."/>
            <person name="Lugones L.G."/>
            <person name="Aerts A."/>
            <person name="Kothe E."/>
            <person name="Stajich J.E."/>
            <person name="de Vries R.P."/>
            <person name="Record E."/>
            <person name="Levasseur A."/>
            <person name="Baker S.E."/>
            <person name="Bartholomew K.A."/>
            <person name="Coutinho P.M."/>
            <person name="Erdmann S."/>
            <person name="Fowler T.J."/>
            <person name="Gathman A.C."/>
            <person name="Lombard V."/>
            <person name="Henrissat B."/>
            <person name="Knabe N."/>
            <person name="Kuees U."/>
            <person name="Lilly W.W."/>
            <person name="Lindquist E."/>
            <person name="Lucas S."/>
            <person name="Magnuson J.K."/>
            <person name="Piumi F."/>
            <person name="Raudaskoski M."/>
            <person name="Salamov A."/>
            <person name="Schmutz J."/>
            <person name="Schwarze F.W.M.R."/>
            <person name="vanKuyk P.A."/>
            <person name="Horton J.S."/>
            <person name="Grigoriev I.V."/>
            <person name="Woesten H.A.B."/>
        </authorList>
    </citation>
    <scope>NUCLEOTIDE SEQUENCE [LARGE SCALE GENOMIC DNA]</scope>
    <source>
        <strain evidence="3">H4-8 / FGSC 9210</strain>
    </source>
</reference>
<feature type="compositionally biased region" description="Polar residues" evidence="1">
    <location>
        <begin position="400"/>
        <end position="416"/>
    </location>
</feature>
<gene>
    <name evidence="2" type="ORF">SCHCODRAFT_258645</name>
</gene>
<dbReference type="HOGENOM" id="CLU_566391_0_0_1"/>
<evidence type="ECO:0000313" key="2">
    <source>
        <dbReference type="EMBL" id="EFI92364.1"/>
    </source>
</evidence>
<dbReference type="GeneID" id="9593582"/>
<feature type="compositionally biased region" description="Basic and acidic residues" evidence="1">
    <location>
        <begin position="106"/>
        <end position="125"/>
    </location>
</feature>
<feature type="compositionally biased region" description="Low complexity" evidence="1">
    <location>
        <begin position="39"/>
        <end position="52"/>
    </location>
</feature>
<dbReference type="VEuPathDB" id="FungiDB:SCHCODRAFT_02642773"/>
<feature type="compositionally biased region" description="Pro residues" evidence="1">
    <location>
        <begin position="62"/>
        <end position="72"/>
    </location>
</feature>
<feature type="compositionally biased region" description="Low complexity" evidence="1">
    <location>
        <begin position="161"/>
        <end position="174"/>
    </location>
</feature>
<feature type="region of interest" description="Disordered" evidence="1">
    <location>
        <begin position="250"/>
        <end position="452"/>
    </location>
</feature>
<dbReference type="InParanoid" id="D8QI88"/>
<organism evidence="3">
    <name type="scientific">Schizophyllum commune (strain H4-8 / FGSC 9210)</name>
    <name type="common">Split gill fungus</name>
    <dbReference type="NCBI Taxonomy" id="578458"/>
    <lineage>
        <taxon>Eukaryota</taxon>
        <taxon>Fungi</taxon>
        <taxon>Dikarya</taxon>
        <taxon>Basidiomycota</taxon>
        <taxon>Agaricomycotina</taxon>
        <taxon>Agaricomycetes</taxon>
        <taxon>Agaricomycetidae</taxon>
        <taxon>Agaricales</taxon>
        <taxon>Schizophyllaceae</taxon>
        <taxon>Schizophyllum</taxon>
    </lineage>
</organism>
<feature type="region of interest" description="Disordered" evidence="1">
    <location>
        <begin position="153"/>
        <end position="219"/>
    </location>
</feature>
<feature type="compositionally biased region" description="Low complexity" evidence="1">
    <location>
        <begin position="262"/>
        <end position="325"/>
    </location>
</feature>
<proteinExistence type="predicted"/>
<feature type="region of interest" description="Disordered" evidence="1">
    <location>
        <begin position="31"/>
        <end position="141"/>
    </location>
</feature>
<keyword evidence="3" id="KW-1185">Reference proteome</keyword>
<dbReference type="KEGG" id="scm:SCHCO_02642773"/>
<dbReference type="OrthoDB" id="3168445at2759"/>
<dbReference type="AlphaFoldDB" id="D8QI88"/>
<feature type="compositionally biased region" description="Polar residues" evidence="1">
    <location>
        <begin position="205"/>
        <end position="218"/>
    </location>
</feature>
<feature type="compositionally biased region" description="Basic and acidic residues" evidence="1">
    <location>
        <begin position="86"/>
        <end position="99"/>
    </location>
</feature>
<dbReference type="Proteomes" id="UP000007431">
    <property type="component" value="Unassembled WGS sequence"/>
</dbReference>
<sequence>MLAVQPPADAPSLRTQKSLNLSLSKLKLFNKSEKSLPRTPGGAESTTTATAGRRSHRDMTIPPVPSLPPPAAPLVRRISTTLRSGSRTEAESEPEDPHAVARRNAALRERGLLPKDLSAREKELDVVSPIVPSPDADNSEVSQARLIELAWRARQAEQHTSSSDRPPSPSSEGSCLDRTTSNEWEGGSPGSSTGHSDMSHAAPSLTHTVSSYAPSDTIESPLDDAFRTVAHRIPAAINEYDVLVLEDGISGKPPLPPRKTRTSSPPSAYAPPSSSSPPARSSPLSSAKAPPSSFARHAPSSSTPPSSFPRQAGTAPPSSYNAPPSSFTPSHPTRQKLLSSTSLSNLRRSVVGSLSRAQRAVRGAPSGDETRRRTESLGSQAEWANVMGGGYASPNGKGYASTSGTASQYNGVQYDSGSAPVRRPSKASVAPSRRSNRSGSLTTEAPRVAVNPVMHSHATVMDSAAAIEDEESRKVTEAAFCY</sequence>
<accession>D8QI88</accession>
<name>D8QI88_SCHCM</name>
<evidence type="ECO:0000313" key="3">
    <source>
        <dbReference type="Proteomes" id="UP000007431"/>
    </source>
</evidence>
<feature type="compositionally biased region" description="Low complexity" evidence="1">
    <location>
        <begin position="337"/>
        <end position="349"/>
    </location>
</feature>